<dbReference type="InterPro" id="IPR004358">
    <property type="entry name" value="Sig_transdc_His_kin-like_C"/>
</dbReference>
<dbReference type="Gene3D" id="3.30.565.10">
    <property type="entry name" value="Histidine kinase-like ATPase, C-terminal domain"/>
    <property type="match status" value="1"/>
</dbReference>
<keyword evidence="12" id="KW-0902">Two-component regulatory system</keyword>
<evidence type="ECO:0000313" key="17">
    <source>
        <dbReference type="Proteomes" id="UP000197535"/>
    </source>
</evidence>
<dbReference type="PANTHER" id="PTHR43065:SF10">
    <property type="entry name" value="PEROXIDE STRESS-ACTIVATED HISTIDINE KINASE MAK3"/>
    <property type="match status" value="1"/>
</dbReference>
<dbReference type="Gene3D" id="1.10.287.130">
    <property type="match status" value="1"/>
</dbReference>
<keyword evidence="4" id="KW-1003">Cell membrane</keyword>
<keyword evidence="10" id="KW-0067">ATP-binding</keyword>
<feature type="transmembrane region" description="Helical" evidence="14">
    <location>
        <begin position="102"/>
        <end position="128"/>
    </location>
</feature>
<dbReference type="InterPro" id="IPR005467">
    <property type="entry name" value="His_kinase_dom"/>
</dbReference>
<dbReference type="EC" id="2.7.13.3" evidence="3"/>
<dbReference type="InterPro" id="IPR007895">
    <property type="entry name" value="MASE1"/>
</dbReference>
<dbReference type="SMART" id="SM00387">
    <property type="entry name" value="HATPase_c"/>
    <property type="match status" value="1"/>
</dbReference>
<dbReference type="SUPFAM" id="SSF47384">
    <property type="entry name" value="Homodimeric domain of signal transducing histidine kinase"/>
    <property type="match status" value="1"/>
</dbReference>
<feature type="transmembrane region" description="Helical" evidence="14">
    <location>
        <begin position="62"/>
        <end position="81"/>
    </location>
</feature>
<keyword evidence="13 14" id="KW-0472">Membrane</keyword>
<evidence type="ECO:0000256" key="11">
    <source>
        <dbReference type="ARBA" id="ARBA00022989"/>
    </source>
</evidence>
<comment type="catalytic activity">
    <reaction evidence="1">
        <text>ATP + protein L-histidine = ADP + protein N-phospho-L-histidine.</text>
        <dbReference type="EC" id="2.7.13.3"/>
    </reaction>
</comment>
<feature type="transmembrane region" description="Helical" evidence="14">
    <location>
        <begin position="203"/>
        <end position="229"/>
    </location>
</feature>
<gene>
    <name evidence="16" type="ORF">AYR66_20750</name>
</gene>
<organism evidence="16 17">
    <name type="scientific">Noviherbaspirillum denitrificans</name>
    <dbReference type="NCBI Taxonomy" id="1968433"/>
    <lineage>
        <taxon>Bacteria</taxon>
        <taxon>Pseudomonadati</taxon>
        <taxon>Pseudomonadota</taxon>
        <taxon>Betaproteobacteria</taxon>
        <taxon>Burkholderiales</taxon>
        <taxon>Oxalobacteraceae</taxon>
        <taxon>Noviherbaspirillum</taxon>
    </lineage>
</organism>
<evidence type="ECO:0000256" key="6">
    <source>
        <dbReference type="ARBA" id="ARBA00022679"/>
    </source>
</evidence>
<evidence type="ECO:0000256" key="14">
    <source>
        <dbReference type="SAM" id="Phobius"/>
    </source>
</evidence>
<keyword evidence="7 14" id="KW-0812">Transmembrane</keyword>
<dbReference type="PANTHER" id="PTHR43065">
    <property type="entry name" value="SENSOR HISTIDINE KINASE"/>
    <property type="match status" value="1"/>
</dbReference>
<evidence type="ECO:0000256" key="1">
    <source>
        <dbReference type="ARBA" id="ARBA00000085"/>
    </source>
</evidence>
<evidence type="ECO:0000256" key="3">
    <source>
        <dbReference type="ARBA" id="ARBA00012438"/>
    </source>
</evidence>
<dbReference type="InterPro" id="IPR036890">
    <property type="entry name" value="HATPase_C_sf"/>
</dbReference>
<keyword evidence="17" id="KW-1185">Reference proteome</keyword>
<keyword evidence="9" id="KW-0418">Kinase</keyword>
<dbReference type="GO" id="GO:0000155">
    <property type="term" value="F:phosphorelay sensor kinase activity"/>
    <property type="evidence" value="ECO:0007669"/>
    <property type="project" value="InterPro"/>
</dbReference>
<evidence type="ECO:0000256" key="5">
    <source>
        <dbReference type="ARBA" id="ARBA00022553"/>
    </source>
</evidence>
<dbReference type="PROSITE" id="PS50109">
    <property type="entry name" value="HIS_KIN"/>
    <property type="match status" value="1"/>
</dbReference>
<keyword evidence="8" id="KW-0547">Nucleotide-binding</keyword>
<evidence type="ECO:0000256" key="2">
    <source>
        <dbReference type="ARBA" id="ARBA00004651"/>
    </source>
</evidence>
<keyword evidence="11 14" id="KW-1133">Transmembrane helix</keyword>
<dbReference type="EMBL" id="LSTO01000001">
    <property type="protein sequence ID" value="OWW22976.1"/>
    <property type="molecule type" value="Genomic_DNA"/>
</dbReference>
<evidence type="ECO:0000256" key="13">
    <source>
        <dbReference type="ARBA" id="ARBA00023136"/>
    </source>
</evidence>
<dbReference type="SUPFAM" id="SSF55874">
    <property type="entry name" value="ATPase domain of HSP90 chaperone/DNA topoisomerase II/histidine kinase"/>
    <property type="match status" value="1"/>
</dbReference>
<name>A0A254TK37_9BURK</name>
<reference evidence="16 17" key="1">
    <citation type="submission" date="2016-02" db="EMBL/GenBank/DDBJ databases">
        <authorList>
            <person name="Wen L."/>
            <person name="He K."/>
            <person name="Yang H."/>
        </authorList>
    </citation>
    <scope>NUCLEOTIDE SEQUENCE [LARGE SCALE GENOMIC DNA]</scope>
    <source>
        <strain evidence="16 17">TSA40</strain>
    </source>
</reference>
<dbReference type="InterPro" id="IPR036097">
    <property type="entry name" value="HisK_dim/P_sf"/>
</dbReference>
<feature type="domain" description="Histidine kinase" evidence="15">
    <location>
        <begin position="293"/>
        <end position="505"/>
    </location>
</feature>
<keyword evidence="5" id="KW-0597">Phosphoprotein</keyword>
<accession>A0A254TK37</accession>
<dbReference type="Pfam" id="PF02518">
    <property type="entry name" value="HATPase_c"/>
    <property type="match status" value="1"/>
</dbReference>
<comment type="subcellular location">
    <subcellularLocation>
        <location evidence="2">Cell membrane</location>
        <topology evidence="2">Multi-pass membrane protein</topology>
    </subcellularLocation>
</comment>
<dbReference type="GO" id="GO:0005524">
    <property type="term" value="F:ATP binding"/>
    <property type="evidence" value="ECO:0007669"/>
    <property type="project" value="UniProtKB-KW"/>
</dbReference>
<dbReference type="PRINTS" id="PR00344">
    <property type="entry name" value="BCTRLSENSOR"/>
</dbReference>
<evidence type="ECO:0000256" key="7">
    <source>
        <dbReference type="ARBA" id="ARBA00022692"/>
    </source>
</evidence>
<feature type="transmembrane region" description="Helical" evidence="14">
    <location>
        <begin position="179"/>
        <end position="197"/>
    </location>
</feature>
<evidence type="ECO:0000256" key="10">
    <source>
        <dbReference type="ARBA" id="ARBA00022840"/>
    </source>
</evidence>
<sequence>MAAYVLLDWVSYVEPLFGLNITPWNPEFALGLLLWLKIGRRAALPWFVALELSEHLVRGLPAGPIVSAASAVLLVTGYGIVSELLRRALRSSREYGNRQMTFWLVLVVIALTLNGLAYVGLLTVAGLIPVEALADSTTRYVIGDVIGFVMTMPLLWILSSPAGRRNLMAALGNWETAGYLSLAGVLIGCMFAGWIGTGKFRHFYFLFLPIIWAAARQGVNATALIVFVIQVGITSAFRLGRIDVIPFSELQLFGAVLAIVGIFIGLTVDEQRKTANELKNSLRLAAAGEMAAALAHELNQPITALSAYGRACEHLLAHGDNPALLPDVMRKMVLEAGRVSEVVIRLREFFRTGTMQLEATDIAVIVDGVVAQFAAQCETSCVRLSVAVVPGIRIRVDRLQIELVLRNLVANAVDAVMARPPEHREIMITAVRLAGARLQVTVEDSGPGITAKAISQLFEPFVSGKSNGLGLGLALSRSIVEAHGGSIWAETGERGLLRFVLPLVDHGSEHVK</sequence>
<dbReference type="GO" id="GO:0005886">
    <property type="term" value="C:plasma membrane"/>
    <property type="evidence" value="ECO:0007669"/>
    <property type="project" value="UniProtKB-SubCell"/>
</dbReference>
<dbReference type="AlphaFoldDB" id="A0A254TK37"/>
<protein>
    <recommendedName>
        <fullName evidence="3">histidine kinase</fullName>
        <ecNumber evidence="3">2.7.13.3</ecNumber>
    </recommendedName>
</protein>
<evidence type="ECO:0000256" key="8">
    <source>
        <dbReference type="ARBA" id="ARBA00022741"/>
    </source>
</evidence>
<proteinExistence type="predicted"/>
<evidence type="ECO:0000313" key="16">
    <source>
        <dbReference type="EMBL" id="OWW22976.1"/>
    </source>
</evidence>
<dbReference type="Proteomes" id="UP000197535">
    <property type="component" value="Unassembled WGS sequence"/>
</dbReference>
<evidence type="ECO:0000259" key="15">
    <source>
        <dbReference type="PROSITE" id="PS50109"/>
    </source>
</evidence>
<comment type="caution">
    <text evidence="16">The sequence shown here is derived from an EMBL/GenBank/DDBJ whole genome shotgun (WGS) entry which is preliminary data.</text>
</comment>
<dbReference type="InterPro" id="IPR003594">
    <property type="entry name" value="HATPase_dom"/>
</dbReference>
<evidence type="ECO:0000256" key="9">
    <source>
        <dbReference type="ARBA" id="ARBA00022777"/>
    </source>
</evidence>
<evidence type="ECO:0000256" key="4">
    <source>
        <dbReference type="ARBA" id="ARBA00022475"/>
    </source>
</evidence>
<evidence type="ECO:0000256" key="12">
    <source>
        <dbReference type="ARBA" id="ARBA00023012"/>
    </source>
</evidence>
<keyword evidence="6" id="KW-0808">Transferase</keyword>
<dbReference type="Pfam" id="PF05231">
    <property type="entry name" value="MASE1"/>
    <property type="match status" value="1"/>
</dbReference>
<feature type="transmembrane region" description="Helical" evidence="14">
    <location>
        <begin position="140"/>
        <end position="158"/>
    </location>
</feature>
<feature type="transmembrane region" description="Helical" evidence="14">
    <location>
        <begin position="250"/>
        <end position="268"/>
    </location>
</feature>